<keyword evidence="6" id="KW-0732">Signal</keyword>
<dbReference type="Proteomes" id="UP000515312">
    <property type="component" value="Chromosome"/>
</dbReference>
<keyword evidence="3 4" id="KW-0408">Iron</keyword>
<evidence type="ECO:0000313" key="9">
    <source>
        <dbReference type="Proteomes" id="UP000515312"/>
    </source>
</evidence>
<proteinExistence type="predicted"/>
<sequence length="289" mass="30735">MKRFLGAALLAAGGGILVSQAVRTPIYAASGFQSGTPTTPQNQTTQSGSPVKGETAAANVSHTSDLAKAGGDLFDQNCSFCHGRDAMGGETGPDLTRSKLVLADVGGDKISEVVRDGRPQKNMPSFNFSNDEVLSLVAFIHAQAAKAASQNGKRRGVDVSDLQTGNVDQGKQYFDGAGGCANCHSPTGDLAGIAARYQGLQLEERMLYPREAKSRVTVTLPSGEKISGVLAYQDEFVIGLRDENGTYHSWSTTNVKYVVDSPVDAHVDLFSKYTDADIHNLMAYLQTLR</sequence>
<organism evidence="8 9">
    <name type="scientific">Alloacidobacterium dinghuense</name>
    <dbReference type="NCBI Taxonomy" id="2763107"/>
    <lineage>
        <taxon>Bacteria</taxon>
        <taxon>Pseudomonadati</taxon>
        <taxon>Acidobacteriota</taxon>
        <taxon>Terriglobia</taxon>
        <taxon>Terriglobales</taxon>
        <taxon>Acidobacteriaceae</taxon>
        <taxon>Alloacidobacterium</taxon>
    </lineage>
</organism>
<dbReference type="GO" id="GO:0009055">
    <property type="term" value="F:electron transfer activity"/>
    <property type="evidence" value="ECO:0007669"/>
    <property type="project" value="InterPro"/>
</dbReference>
<feature type="domain" description="Cytochrome c" evidence="7">
    <location>
        <begin position="165"/>
        <end position="289"/>
    </location>
</feature>
<reference evidence="8 9" key="1">
    <citation type="submission" date="2020-08" db="EMBL/GenBank/DDBJ databases">
        <title>Edaphobacter telluris sp. nov. and Acidobacterium dinghuensis sp. nov., two acidobacteria isolated from forest soil.</title>
        <authorList>
            <person name="Fu J."/>
            <person name="Qiu L."/>
        </authorList>
    </citation>
    <scope>NUCLEOTIDE SEQUENCE [LARGE SCALE GENOMIC DNA]</scope>
    <source>
        <strain evidence="8">4Y35</strain>
    </source>
</reference>
<keyword evidence="1 4" id="KW-0349">Heme</keyword>
<keyword evidence="2 4" id="KW-0479">Metal-binding</keyword>
<evidence type="ECO:0000259" key="7">
    <source>
        <dbReference type="PROSITE" id="PS51007"/>
    </source>
</evidence>
<dbReference type="InterPro" id="IPR009056">
    <property type="entry name" value="Cyt_c-like_dom"/>
</dbReference>
<evidence type="ECO:0000256" key="3">
    <source>
        <dbReference type="ARBA" id="ARBA00023004"/>
    </source>
</evidence>
<name>A0A7G8BJF4_9BACT</name>
<evidence type="ECO:0000256" key="1">
    <source>
        <dbReference type="ARBA" id="ARBA00022617"/>
    </source>
</evidence>
<gene>
    <name evidence="8" type="ORF">H7849_01260</name>
</gene>
<dbReference type="RefSeq" id="WP_186743628.1">
    <property type="nucleotide sequence ID" value="NZ_CP060394.1"/>
</dbReference>
<feature type="region of interest" description="Disordered" evidence="5">
    <location>
        <begin position="31"/>
        <end position="59"/>
    </location>
</feature>
<dbReference type="Gene3D" id="1.10.760.10">
    <property type="entry name" value="Cytochrome c-like domain"/>
    <property type="match status" value="2"/>
</dbReference>
<evidence type="ECO:0000256" key="6">
    <source>
        <dbReference type="SAM" id="SignalP"/>
    </source>
</evidence>
<dbReference type="KEGG" id="adin:H7849_01260"/>
<protein>
    <submittedName>
        <fullName evidence="8">Cytochrome c</fullName>
    </submittedName>
</protein>
<dbReference type="SUPFAM" id="SSF46626">
    <property type="entry name" value="Cytochrome c"/>
    <property type="match status" value="2"/>
</dbReference>
<dbReference type="PANTHER" id="PTHR33751">
    <property type="entry name" value="CBB3-TYPE CYTOCHROME C OXIDASE SUBUNIT FIXP"/>
    <property type="match status" value="1"/>
</dbReference>
<evidence type="ECO:0000313" key="8">
    <source>
        <dbReference type="EMBL" id="QNI32674.1"/>
    </source>
</evidence>
<evidence type="ECO:0000256" key="2">
    <source>
        <dbReference type="ARBA" id="ARBA00022723"/>
    </source>
</evidence>
<dbReference type="PROSITE" id="PS51007">
    <property type="entry name" value="CYTC"/>
    <property type="match status" value="2"/>
</dbReference>
<feature type="chain" id="PRO_5028816716" evidence="6">
    <location>
        <begin position="22"/>
        <end position="289"/>
    </location>
</feature>
<dbReference type="EMBL" id="CP060394">
    <property type="protein sequence ID" value="QNI32674.1"/>
    <property type="molecule type" value="Genomic_DNA"/>
</dbReference>
<feature type="compositionally biased region" description="Low complexity" evidence="5">
    <location>
        <begin position="33"/>
        <end position="50"/>
    </location>
</feature>
<dbReference type="AlphaFoldDB" id="A0A7G8BJF4"/>
<dbReference type="Pfam" id="PF13442">
    <property type="entry name" value="Cytochrome_CBB3"/>
    <property type="match status" value="1"/>
</dbReference>
<dbReference type="InterPro" id="IPR036909">
    <property type="entry name" value="Cyt_c-like_dom_sf"/>
</dbReference>
<dbReference type="GO" id="GO:0020037">
    <property type="term" value="F:heme binding"/>
    <property type="evidence" value="ECO:0007669"/>
    <property type="project" value="InterPro"/>
</dbReference>
<evidence type="ECO:0000256" key="4">
    <source>
        <dbReference type="PROSITE-ProRule" id="PRU00433"/>
    </source>
</evidence>
<feature type="signal peptide" evidence="6">
    <location>
        <begin position="1"/>
        <end position="21"/>
    </location>
</feature>
<keyword evidence="9" id="KW-1185">Reference proteome</keyword>
<dbReference type="InterPro" id="IPR050597">
    <property type="entry name" value="Cytochrome_c_Oxidase_Subunit"/>
</dbReference>
<accession>A0A7G8BJF4</accession>
<evidence type="ECO:0000256" key="5">
    <source>
        <dbReference type="SAM" id="MobiDB-lite"/>
    </source>
</evidence>
<dbReference type="PANTHER" id="PTHR33751:SF1">
    <property type="entry name" value="CBB3-TYPE CYTOCHROME C OXIDASE SUBUNIT FIXP"/>
    <property type="match status" value="1"/>
</dbReference>
<feature type="domain" description="Cytochrome c" evidence="7">
    <location>
        <begin position="65"/>
        <end position="144"/>
    </location>
</feature>
<dbReference type="Pfam" id="PF00034">
    <property type="entry name" value="Cytochrom_C"/>
    <property type="match status" value="1"/>
</dbReference>
<dbReference type="GO" id="GO:0046872">
    <property type="term" value="F:metal ion binding"/>
    <property type="evidence" value="ECO:0007669"/>
    <property type="project" value="UniProtKB-KW"/>
</dbReference>